<gene>
    <name evidence="2" type="ORF">CR492_08200</name>
</gene>
<protein>
    <submittedName>
        <fullName evidence="2">Uncharacterized protein</fullName>
    </submittedName>
</protein>
<accession>A0A2J7THY0</accession>
<dbReference type="Proteomes" id="UP000236286">
    <property type="component" value="Unassembled WGS sequence"/>
</dbReference>
<dbReference type="AlphaFoldDB" id="A0A2J7THY0"/>
<name>A0A2J7THY0_METSI</name>
<organism evidence="2 3">
    <name type="scientific">Methylocella silvestris</name>
    <dbReference type="NCBI Taxonomy" id="199596"/>
    <lineage>
        <taxon>Bacteria</taxon>
        <taxon>Pseudomonadati</taxon>
        <taxon>Pseudomonadota</taxon>
        <taxon>Alphaproteobacteria</taxon>
        <taxon>Hyphomicrobiales</taxon>
        <taxon>Beijerinckiaceae</taxon>
        <taxon>Methylocella</taxon>
    </lineage>
</organism>
<reference evidence="2 3" key="1">
    <citation type="submission" date="2017-10" db="EMBL/GenBank/DDBJ databases">
        <title>Genome announcement of Methylocella silvestris TVC from permafrost.</title>
        <authorList>
            <person name="Wang J."/>
            <person name="Geng K."/>
            <person name="Ul-Haque F."/>
            <person name="Crombie A.T."/>
            <person name="Street L.E."/>
            <person name="Wookey P.A."/>
            <person name="Murrell J.C."/>
            <person name="Pratscher J."/>
        </authorList>
    </citation>
    <scope>NUCLEOTIDE SEQUENCE [LARGE SCALE GENOMIC DNA]</scope>
    <source>
        <strain evidence="2 3">TVC</strain>
    </source>
</reference>
<proteinExistence type="predicted"/>
<sequence length="125" mass="13781">MKTSAGRGAEPPASRTARVVELSRSEEVHRRGLAQMIEDDPDPAIHAVVRWRPINPALLDHRGIPHQHHDAESEPAVAPAWLSQAFVAAAPKYSGHSGRCRTRSQLLRRAQACRCAMEDHVGARE</sequence>
<evidence type="ECO:0000256" key="1">
    <source>
        <dbReference type="SAM" id="MobiDB-lite"/>
    </source>
</evidence>
<evidence type="ECO:0000313" key="2">
    <source>
        <dbReference type="EMBL" id="PNG26381.1"/>
    </source>
</evidence>
<comment type="caution">
    <text evidence="2">The sequence shown here is derived from an EMBL/GenBank/DDBJ whole genome shotgun (WGS) entry which is preliminary data.</text>
</comment>
<feature type="region of interest" description="Disordered" evidence="1">
    <location>
        <begin position="1"/>
        <end position="22"/>
    </location>
</feature>
<dbReference type="EMBL" id="PDZR01000007">
    <property type="protein sequence ID" value="PNG26381.1"/>
    <property type="molecule type" value="Genomic_DNA"/>
</dbReference>
<evidence type="ECO:0000313" key="3">
    <source>
        <dbReference type="Proteomes" id="UP000236286"/>
    </source>
</evidence>